<dbReference type="SUPFAM" id="SSF81338">
    <property type="entry name" value="Aquaporin-like"/>
    <property type="match status" value="1"/>
</dbReference>
<dbReference type="AlphaFoldDB" id="A0A4W5N5T4"/>
<keyword evidence="4 9" id="KW-0812">Transmembrane</keyword>
<evidence type="ECO:0000256" key="6">
    <source>
        <dbReference type="ARBA" id="ARBA00023136"/>
    </source>
</evidence>
<protein>
    <recommendedName>
        <fullName evidence="13">Aquaporin 10a</fullName>
    </recommendedName>
</protein>
<comment type="subcellular location">
    <subcellularLocation>
        <location evidence="1">Membrane</location>
        <topology evidence="1">Multi-pass membrane protein</topology>
    </subcellularLocation>
</comment>
<accession>A0A4W5N5T4</accession>
<reference evidence="11" key="3">
    <citation type="submission" date="2025-09" db="UniProtKB">
        <authorList>
            <consortium name="Ensembl"/>
        </authorList>
    </citation>
    <scope>IDENTIFICATION</scope>
</reference>
<dbReference type="STRING" id="62062.ENSHHUP00000045313"/>
<reference evidence="11" key="2">
    <citation type="submission" date="2025-08" db="UniProtKB">
        <authorList>
            <consortium name="Ensembl"/>
        </authorList>
    </citation>
    <scope>IDENTIFICATION</scope>
</reference>
<dbReference type="GO" id="GO:0016323">
    <property type="term" value="C:basolateral plasma membrane"/>
    <property type="evidence" value="ECO:0007669"/>
    <property type="project" value="TreeGrafter"/>
</dbReference>
<comment type="similarity">
    <text evidence="2 9">Belongs to the MIP/aquaporin (TC 1.A.8) family.</text>
</comment>
<comment type="catalytic activity">
    <reaction evidence="7">
        <text>H2O(in) = H2O(out)</text>
        <dbReference type="Rhea" id="RHEA:29667"/>
        <dbReference type="ChEBI" id="CHEBI:15377"/>
    </reaction>
</comment>
<evidence type="ECO:0000256" key="9">
    <source>
        <dbReference type="RuleBase" id="RU000477"/>
    </source>
</evidence>
<dbReference type="GeneTree" id="ENSGT00940000164368"/>
<dbReference type="Pfam" id="PF00230">
    <property type="entry name" value="MIP"/>
    <property type="match status" value="1"/>
</dbReference>
<evidence type="ECO:0000256" key="8">
    <source>
        <dbReference type="ARBA" id="ARBA00049405"/>
    </source>
</evidence>
<dbReference type="GO" id="GO:0015250">
    <property type="term" value="F:water channel activity"/>
    <property type="evidence" value="ECO:0007669"/>
    <property type="project" value="TreeGrafter"/>
</dbReference>
<evidence type="ECO:0000313" key="12">
    <source>
        <dbReference type="Proteomes" id="UP000314982"/>
    </source>
</evidence>
<evidence type="ECO:0000256" key="10">
    <source>
        <dbReference type="SAM" id="Phobius"/>
    </source>
</evidence>
<dbReference type="Ensembl" id="ENSHHUT00000046993.1">
    <property type="protein sequence ID" value="ENSHHUP00000045313.1"/>
    <property type="gene ID" value="ENSHHUG00000027316.1"/>
</dbReference>
<dbReference type="InterPro" id="IPR023271">
    <property type="entry name" value="Aquaporin-like"/>
</dbReference>
<dbReference type="InterPro" id="IPR050363">
    <property type="entry name" value="MIP/Aquaporin"/>
</dbReference>
<evidence type="ECO:0000256" key="5">
    <source>
        <dbReference type="ARBA" id="ARBA00022989"/>
    </source>
</evidence>
<dbReference type="PANTHER" id="PTHR43829">
    <property type="entry name" value="AQUAPORIN OR AQUAGLYCEROPORIN RELATED"/>
    <property type="match status" value="1"/>
</dbReference>
<evidence type="ECO:0000256" key="3">
    <source>
        <dbReference type="ARBA" id="ARBA00022448"/>
    </source>
</evidence>
<dbReference type="PRINTS" id="PR00783">
    <property type="entry name" value="MINTRINSICP"/>
</dbReference>
<dbReference type="Proteomes" id="UP000314982">
    <property type="component" value="Unassembled WGS sequence"/>
</dbReference>
<sequence>MVTLEHLSSPYHVHPSSSLPTPFLSPSPSLLPRSLPQMFGCAAMAQVKLTRGAKGEYLSVNVFFSYLFFPPYFLSPLSGAHLIPAVSLSCCVLGRLPWSKLLPYSAAVVFLMYYDAIMDYSGGVLTVYGANETASIFATYPSDYLSLWGCFFDQLIHTFLLFPSDGGHRHDHDVLPAPADLVPPLATVVLMGISQSMSSNCGGGINPARDLGPRLLTLTAGWGTEVFTCYNYWFWVPIVAPMVGAVLGSGLYLVFVQWHLPDSEINETHDLQFKTKDIKTVEKLEIVKNNNAVELAQVLVGITLSPGSIATQRELRLGG</sequence>
<evidence type="ECO:0000256" key="2">
    <source>
        <dbReference type="ARBA" id="ARBA00006175"/>
    </source>
</evidence>
<feature type="transmembrane region" description="Helical" evidence="10">
    <location>
        <begin position="72"/>
        <end position="94"/>
    </location>
</feature>
<evidence type="ECO:0000256" key="4">
    <source>
        <dbReference type="ARBA" id="ARBA00022692"/>
    </source>
</evidence>
<dbReference type="PANTHER" id="PTHR43829:SF20">
    <property type="entry name" value="AQUAPORIN 10"/>
    <property type="match status" value="1"/>
</dbReference>
<evidence type="ECO:0000256" key="7">
    <source>
        <dbReference type="ARBA" id="ARBA00034651"/>
    </source>
</evidence>
<keyword evidence="3 9" id="KW-0813">Transport</keyword>
<proteinExistence type="inferred from homology"/>
<reference evidence="12" key="1">
    <citation type="submission" date="2018-06" db="EMBL/GenBank/DDBJ databases">
        <title>Genome assembly of Danube salmon.</title>
        <authorList>
            <person name="Macqueen D.J."/>
            <person name="Gundappa M.K."/>
        </authorList>
    </citation>
    <scope>NUCLEOTIDE SEQUENCE [LARGE SCALE GENOMIC DNA]</scope>
</reference>
<comment type="catalytic activity">
    <reaction evidence="8">
        <text>glycerol(in) = glycerol(out)</text>
        <dbReference type="Rhea" id="RHEA:29675"/>
        <dbReference type="ChEBI" id="CHEBI:17754"/>
    </reaction>
</comment>
<keyword evidence="6 10" id="KW-0472">Membrane</keyword>
<feature type="transmembrane region" description="Helical" evidence="10">
    <location>
        <begin position="232"/>
        <end position="255"/>
    </location>
</feature>
<evidence type="ECO:0000256" key="1">
    <source>
        <dbReference type="ARBA" id="ARBA00004141"/>
    </source>
</evidence>
<feature type="transmembrane region" description="Helical" evidence="10">
    <location>
        <begin position="101"/>
        <end position="118"/>
    </location>
</feature>
<dbReference type="Gene3D" id="1.20.1080.10">
    <property type="entry name" value="Glycerol uptake facilitator protein"/>
    <property type="match status" value="1"/>
</dbReference>
<name>A0A4W5N5T4_9TELE</name>
<dbReference type="GO" id="GO:0015254">
    <property type="term" value="F:glycerol channel activity"/>
    <property type="evidence" value="ECO:0007669"/>
    <property type="project" value="TreeGrafter"/>
</dbReference>
<dbReference type="GO" id="GO:0015204">
    <property type="term" value="F:urea transmembrane transporter activity"/>
    <property type="evidence" value="ECO:0007669"/>
    <property type="project" value="TreeGrafter"/>
</dbReference>
<keyword evidence="5 10" id="KW-1133">Transmembrane helix</keyword>
<organism evidence="11 12">
    <name type="scientific">Hucho hucho</name>
    <name type="common">huchen</name>
    <dbReference type="NCBI Taxonomy" id="62062"/>
    <lineage>
        <taxon>Eukaryota</taxon>
        <taxon>Metazoa</taxon>
        <taxon>Chordata</taxon>
        <taxon>Craniata</taxon>
        <taxon>Vertebrata</taxon>
        <taxon>Euteleostomi</taxon>
        <taxon>Actinopterygii</taxon>
        <taxon>Neopterygii</taxon>
        <taxon>Teleostei</taxon>
        <taxon>Protacanthopterygii</taxon>
        <taxon>Salmoniformes</taxon>
        <taxon>Salmonidae</taxon>
        <taxon>Salmoninae</taxon>
        <taxon>Hucho</taxon>
    </lineage>
</organism>
<keyword evidence="12" id="KW-1185">Reference proteome</keyword>
<evidence type="ECO:0000313" key="11">
    <source>
        <dbReference type="Ensembl" id="ENSHHUP00000045313.1"/>
    </source>
</evidence>
<dbReference type="InterPro" id="IPR000425">
    <property type="entry name" value="MIP"/>
</dbReference>
<evidence type="ECO:0008006" key="13">
    <source>
        <dbReference type="Google" id="ProtNLM"/>
    </source>
</evidence>